<dbReference type="AlphaFoldDB" id="A0A212CRC7"/>
<feature type="non-terminal residue" evidence="1">
    <location>
        <position position="552"/>
    </location>
</feature>
<organism evidence="1 2">
    <name type="scientific">Cervus elaphus hippelaphus</name>
    <name type="common">European red deer</name>
    <dbReference type="NCBI Taxonomy" id="46360"/>
    <lineage>
        <taxon>Eukaryota</taxon>
        <taxon>Metazoa</taxon>
        <taxon>Chordata</taxon>
        <taxon>Craniata</taxon>
        <taxon>Vertebrata</taxon>
        <taxon>Euteleostomi</taxon>
        <taxon>Mammalia</taxon>
        <taxon>Eutheria</taxon>
        <taxon>Laurasiatheria</taxon>
        <taxon>Artiodactyla</taxon>
        <taxon>Ruminantia</taxon>
        <taxon>Pecora</taxon>
        <taxon>Cervidae</taxon>
        <taxon>Cervinae</taxon>
        <taxon>Cervus</taxon>
    </lineage>
</organism>
<reference evidence="1 2" key="1">
    <citation type="journal article" date="2018" name="Mol. Genet. Genomics">
        <title>The red deer Cervus elaphus genome CerEla1.0: sequencing, annotating, genes, and chromosomes.</title>
        <authorList>
            <person name="Bana N.A."/>
            <person name="Nyiri A."/>
            <person name="Nagy J."/>
            <person name="Frank K."/>
            <person name="Nagy T."/>
            <person name="Steger V."/>
            <person name="Schiller M."/>
            <person name="Lakatos P."/>
            <person name="Sugar L."/>
            <person name="Horn P."/>
            <person name="Barta E."/>
            <person name="Orosz L."/>
        </authorList>
    </citation>
    <scope>NUCLEOTIDE SEQUENCE [LARGE SCALE GENOMIC DNA]</scope>
    <source>
        <strain evidence="1">Hungarian</strain>
    </source>
</reference>
<feature type="non-terminal residue" evidence="1">
    <location>
        <position position="1"/>
    </location>
</feature>
<dbReference type="PANTHER" id="PTHR16071:SF2">
    <property type="entry name" value="FIGNL1-INTERACTING REGULATOR OF RECOMBINATION AND MITOSIS"/>
    <property type="match status" value="1"/>
</dbReference>
<gene>
    <name evidence="1" type="ORF">Celaphus_00010912</name>
</gene>
<dbReference type="PANTHER" id="PTHR16071">
    <property type="entry name" value="CHROMOSOME 1 OPEN READING FRAME 112"/>
    <property type="match status" value="1"/>
</dbReference>
<comment type="caution">
    <text evidence="1">The sequence shown here is derived from an EMBL/GenBank/DDBJ whole genome shotgun (WGS) entry which is preliminary data.</text>
</comment>
<dbReference type="Pfam" id="PF14868">
    <property type="entry name" value="DUF4487"/>
    <property type="match status" value="1"/>
</dbReference>
<dbReference type="Proteomes" id="UP000242450">
    <property type="component" value="Chromosome 14"/>
</dbReference>
<dbReference type="EMBL" id="MKHE01000014">
    <property type="protein sequence ID" value="OWK08548.1"/>
    <property type="molecule type" value="Genomic_DNA"/>
</dbReference>
<evidence type="ECO:0000313" key="2">
    <source>
        <dbReference type="Proteomes" id="UP000242450"/>
    </source>
</evidence>
<dbReference type="SUPFAM" id="SSF48371">
    <property type="entry name" value="ARM repeat"/>
    <property type="match status" value="1"/>
</dbReference>
<evidence type="ECO:0000313" key="1">
    <source>
        <dbReference type="EMBL" id="OWK08548.1"/>
    </source>
</evidence>
<accession>A0A212CRC7</accession>
<dbReference type="OrthoDB" id="6088000at2759"/>
<dbReference type="InterPro" id="IPR027902">
    <property type="entry name" value="DUF4487"/>
</dbReference>
<protein>
    <submittedName>
        <fullName evidence="1">Uncharacterized protein</fullName>
    </submittedName>
</protein>
<dbReference type="InterPro" id="IPR016024">
    <property type="entry name" value="ARM-type_fold"/>
</dbReference>
<proteinExistence type="predicted"/>
<keyword evidence="2" id="KW-1185">Reference proteome</keyword>
<sequence length="552" mass="61883">DNTDYRLFQKTLKLCRFFANSLLHYTKFPPSLYAAGISKAQQEEIAGTFLVTLSPLISQLLTFQPFMDVVLDSKLELPCELQFPQCLLLVVIMDELSSRSEDVQALWCTESQVSEAAARVSLLKAIFSSFEQCSGELSLPVHLQGVKSKGQAEVAVTLYQHVCVHLCTFIASLHPSLFPELDTALLNAVLSANMITSLLAMDAWCFLARYGTAELCAHHVTIMAHLVEFIQRFPPKETENLLLWQYISFQALPAELRKQTALEVSRAGIAWCRKWLGSNRTLEELESLNPVLSALLAVCNSSGEALDMGQQTAVKEVGSQLSVLLNVKLTLSLLLPLLGFFIQALDPQLISQVITLQTSLLKLEPPDHVRLAFLDFLSSLGKLFIPQTIQDRILPSLSSVFASLLADRNWLLEQHSLEAFTQFAEGTTHEEIVPQCLSSEETKKKVVSFLEKTGFVDETTAARVERIKQEKGTFWEPFAKVTQEETKMSSLQPCVKRARHDLPSEEEYRSTLQAATAALEAIELLLQKSPPPDWLLMEMETLQERIDKLKRQ</sequence>
<name>A0A212CRC7_CEREH</name>